<protein>
    <submittedName>
        <fullName evidence="1">Uncharacterized protein</fullName>
    </submittedName>
</protein>
<accession>A0ABM7NU63</accession>
<name>A0ABM7NU63_9VIRU</name>
<dbReference type="Proteomes" id="UP001321479">
    <property type="component" value="Segment"/>
</dbReference>
<organism evidence="1 2">
    <name type="scientific">Cotonvirus japonicus</name>
    <dbReference type="NCBI Taxonomy" id="2811091"/>
    <lineage>
        <taxon>Viruses</taxon>
        <taxon>Varidnaviria</taxon>
        <taxon>Bamfordvirae</taxon>
        <taxon>Nucleocytoviricota</taxon>
        <taxon>Megaviricetes</taxon>
        <taxon>Imitervirales</taxon>
        <taxon>Mimiviridae</taxon>
        <taxon>Megamimivirinae</taxon>
        <taxon>Cotonvirus</taxon>
        <taxon>Cotonvirus japonicum</taxon>
    </lineage>
</organism>
<dbReference type="InterPro" id="IPR045365">
    <property type="entry name" value="DUF5884"/>
</dbReference>
<evidence type="ECO:0000313" key="2">
    <source>
        <dbReference type="Proteomes" id="UP001321479"/>
    </source>
</evidence>
<keyword evidence="2" id="KW-1185">Reference proteome</keyword>
<dbReference type="GeneID" id="80558851"/>
<evidence type="ECO:0000313" key="1">
    <source>
        <dbReference type="EMBL" id="BCS83646.1"/>
    </source>
</evidence>
<sequence>MKKLLKKINELSKDEIDQVIEAANDRKKFLNKKNYMYLSPKIFVNVIKDITYNTNYDTENDDIDNIKKLSCYGTIDFINGCSLSSYCSFNPGYDIDDDYFVTISFFDGKKTYDLEHNLFSDTLQSELSKNSLKILNKLNMEKNIVNMRMLFVLLSNFIFETRNICDPGNYYYENISVSDCKKLEKIKKNFDENNDKKCVWYEKDHKEKFDFVNEVNKDD</sequence>
<proteinExistence type="predicted"/>
<reference evidence="1 2" key="1">
    <citation type="submission" date="2021-02" db="EMBL/GenBank/DDBJ databases">
        <title>Cotonvirus japonicus, which uses Golgi apparatus of host cells for its virion factory, phylogenetically links tailed tupanvirus and icosahedral mimivirus.</title>
        <authorList>
            <person name="Takahashi H."/>
            <person name="Fukaya S."/>
            <person name="Song C."/>
            <person name="Murata K."/>
            <person name="Takemura M."/>
        </authorList>
    </citation>
    <scope>NUCLEOTIDE SEQUENCE [LARGE SCALE GENOMIC DNA]</scope>
</reference>
<dbReference type="RefSeq" id="YP_010842254.1">
    <property type="nucleotide sequence ID" value="NC_079139.1"/>
</dbReference>
<dbReference type="Pfam" id="PF19231">
    <property type="entry name" value="DUF5884"/>
    <property type="match status" value="1"/>
</dbReference>
<dbReference type="EMBL" id="AP024483">
    <property type="protein sequence ID" value="BCS83646.1"/>
    <property type="molecule type" value="Genomic_DNA"/>
</dbReference>